<organism evidence="2 3">
    <name type="scientific">Clathrospora elynae</name>
    <dbReference type="NCBI Taxonomy" id="706981"/>
    <lineage>
        <taxon>Eukaryota</taxon>
        <taxon>Fungi</taxon>
        <taxon>Dikarya</taxon>
        <taxon>Ascomycota</taxon>
        <taxon>Pezizomycotina</taxon>
        <taxon>Dothideomycetes</taxon>
        <taxon>Pleosporomycetidae</taxon>
        <taxon>Pleosporales</taxon>
        <taxon>Diademaceae</taxon>
        <taxon>Clathrospora</taxon>
    </lineage>
</organism>
<dbReference type="AlphaFoldDB" id="A0A6A5T2H8"/>
<gene>
    <name evidence="2" type="ORF">EJ02DRAFT_508335</name>
</gene>
<evidence type="ECO:0000256" key="1">
    <source>
        <dbReference type="SAM" id="MobiDB-lite"/>
    </source>
</evidence>
<dbReference type="Proteomes" id="UP000800038">
    <property type="component" value="Unassembled WGS sequence"/>
</dbReference>
<accession>A0A6A5T2H8</accession>
<sequence length="185" mass="20207">MALRIPAPFCAIDPARSSHEGSKKHSSKGTKDELLAIPRNNCSDILTIFYDPNIDDRYCKITAETSDRAIKSPRSPTTSRAPCVCPSILARVVQRKMKKVGFKGNEIFRNLAGSGCTTSNAVESLFAFIMLLRGHEDAFEDASAKKNSALYHLKRGFRKIAKRTPEAIEGGSGTLSAGDDGMKRD</sequence>
<keyword evidence="3" id="KW-1185">Reference proteome</keyword>
<dbReference type="EMBL" id="ML976001">
    <property type="protein sequence ID" value="KAF1946793.1"/>
    <property type="molecule type" value="Genomic_DNA"/>
</dbReference>
<protein>
    <submittedName>
        <fullName evidence="2">Uncharacterized protein</fullName>
    </submittedName>
</protein>
<proteinExistence type="predicted"/>
<evidence type="ECO:0000313" key="2">
    <source>
        <dbReference type="EMBL" id="KAF1946793.1"/>
    </source>
</evidence>
<reference evidence="2" key="1">
    <citation type="journal article" date="2020" name="Stud. Mycol.">
        <title>101 Dothideomycetes genomes: a test case for predicting lifestyles and emergence of pathogens.</title>
        <authorList>
            <person name="Haridas S."/>
            <person name="Albert R."/>
            <person name="Binder M."/>
            <person name="Bloem J."/>
            <person name="Labutti K."/>
            <person name="Salamov A."/>
            <person name="Andreopoulos B."/>
            <person name="Baker S."/>
            <person name="Barry K."/>
            <person name="Bills G."/>
            <person name="Bluhm B."/>
            <person name="Cannon C."/>
            <person name="Castanera R."/>
            <person name="Culley D."/>
            <person name="Daum C."/>
            <person name="Ezra D."/>
            <person name="Gonzalez J."/>
            <person name="Henrissat B."/>
            <person name="Kuo A."/>
            <person name="Liang C."/>
            <person name="Lipzen A."/>
            <person name="Lutzoni F."/>
            <person name="Magnuson J."/>
            <person name="Mondo S."/>
            <person name="Nolan M."/>
            <person name="Ohm R."/>
            <person name="Pangilinan J."/>
            <person name="Park H.-J."/>
            <person name="Ramirez L."/>
            <person name="Alfaro M."/>
            <person name="Sun H."/>
            <person name="Tritt A."/>
            <person name="Yoshinaga Y."/>
            <person name="Zwiers L.-H."/>
            <person name="Turgeon B."/>
            <person name="Goodwin S."/>
            <person name="Spatafora J."/>
            <person name="Crous P."/>
            <person name="Grigoriev I."/>
        </authorList>
    </citation>
    <scope>NUCLEOTIDE SEQUENCE</scope>
    <source>
        <strain evidence="2">CBS 161.51</strain>
    </source>
</reference>
<feature type="region of interest" description="Disordered" evidence="1">
    <location>
        <begin position="164"/>
        <end position="185"/>
    </location>
</feature>
<name>A0A6A5T2H8_9PLEO</name>
<evidence type="ECO:0000313" key="3">
    <source>
        <dbReference type="Proteomes" id="UP000800038"/>
    </source>
</evidence>